<dbReference type="AlphaFoldDB" id="W2ZXH3"/>
<proteinExistence type="predicted"/>
<dbReference type="GO" id="GO:0003700">
    <property type="term" value="F:DNA-binding transcription factor activity"/>
    <property type="evidence" value="ECO:0007669"/>
    <property type="project" value="InterPro"/>
</dbReference>
<gene>
    <name evidence="2" type="ORF">F442_02863</name>
</gene>
<name>W2ZXH3_PHYNI</name>
<evidence type="ECO:0000313" key="2">
    <source>
        <dbReference type="EMBL" id="ETP52077.1"/>
    </source>
</evidence>
<organism evidence="2 3">
    <name type="scientific">Phytophthora nicotianae P10297</name>
    <dbReference type="NCBI Taxonomy" id="1317064"/>
    <lineage>
        <taxon>Eukaryota</taxon>
        <taxon>Sar</taxon>
        <taxon>Stramenopiles</taxon>
        <taxon>Oomycota</taxon>
        <taxon>Peronosporomycetes</taxon>
        <taxon>Peronosporales</taxon>
        <taxon>Peronosporaceae</taxon>
        <taxon>Phytophthora</taxon>
    </lineage>
</organism>
<evidence type="ECO:0008006" key="4">
    <source>
        <dbReference type="Google" id="ProtNLM"/>
    </source>
</evidence>
<evidence type="ECO:0000256" key="1">
    <source>
        <dbReference type="SAM" id="Coils"/>
    </source>
</evidence>
<dbReference type="InterPro" id="IPR046347">
    <property type="entry name" value="bZIP_sf"/>
</dbReference>
<keyword evidence="1" id="KW-0175">Coiled coil</keyword>
<feature type="coiled-coil region" evidence="1">
    <location>
        <begin position="159"/>
        <end position="186"/>
    </location>
</feature>
<dbReference type="EMBL" id="ANIY01000649">
    <property type="protein sequence ID" value="ETP52077.1"/>
    <property type="molecule type" value="Genomic_DNA"/>
</dbReference>
<feature type="non-terminal residue" evidence="2">
    <location>
        <position position="370"/>
    </location>
</feature>
<reference evidence="2 3" key="1">
    <citation type="submission" date="2013-11" db="EMBL/GenBank/DDBJ databases">
        <title>The Genome Sequence of Phytophthora parasitica P10297.</title>
        <authorList>
            <consortium name="The Broad Institute Genomics Platform"/>
            <person name="Russ C."/>
            <person name="Tyler B."/>
            <person name="Panabieres F."/>
            <person name="Shan W."/>
            <person name="Tripathy S."/>
            <person name="Grunwald N."/>
            <person name="Machado M."/>
            <person name="Johnson C.S."/>
            <person name="Walker B."/>
            <person name="Young S.K."/>
            <person name="Zeng Q."/>
            <person name="Gargeya S."/>
            <person name="Fitzgerald M."/>
            <person name="Haas B."/>
            <person name="Abouelleil A."/>
            <person name="Allen A.W."/>
            <person name="Alvarado L."/>
            <person name="Arachchi H.M."/>
            <person name="Berlin A.M."/>
            <person name="Chapman S.B."/>
            <person name="Gainer-Dewar J."/>
            <person name="Goldberg J."/>
            <person name="Griggs A."/>
            <person name="Gujja S."/>
            <person name="Hansen M."/>
            <person name="Howarth C."/>
            <person name="Imamovic A."/>
            <person name="Ireland A."/>
            <person name="Larimer J."/>
            <person name="McCowan C."/>
            <person name="Murphy C."/>
            <person name="Pearson M."/>
            <person name="Poon T.W."/>
            <person name="Priest M."/>
            <person name="Roberts A."/>
            <person name="Saif S."/>
            <person name="Shea T."/>
            <person name="Sisk P."/>
            <person name="Sykes S."/>
            <person name="Wortman J."/>
            <person name="Nusbaum C."/>
            <person name="Birren B."/>
        </authorList>
    </citation>
    <scope>NUCLEOTIDE SEQUENCE [LARGE SCALE GENOMIC DNA]</scope>
    <source>
        <strain evidence="2 3">P10297</strain>
    </source>
</reference>
<comment type="caution">
    <text evidence="2">The sequence shown here is derived from an EMBL/GenBank/DDBJ whole genome shotgun (WGS) entry which is preliminary data.</text>
</comment>
<sequence length="370" mass="40946">MKNSTLYPPNRQQLSDNIVAKVFVRSGIRRAVTAQFTSNGDGVGTDGKTQLISKGIQSNLGDVMIASVSSNTLATTKGGSTTTVKQVITSTQHAGPTHSSASSPADVQIKMKVVTVNGKIPDREMTPELVEDLFQLDAKRRAQRRAAQQRYRKRICERTDTLAADTQRLKEEIKQLELQHKLLHSRIPSEATPWNVVVEYFRLFRYGCKVPALTTEPHSSMAPSWLKEAQSQADFLLQAMSPDVSVNSGIGITALLQEWRLLPQTGENLTVHLLHLDYDETAAMLAKVRVCVTITNETLHTNFPQLVDSSKTFNQPSPLAEKIIGKQLVIPCTVRFDWDSSTAHVVAIRFRPDLITPFMDVLGSLKDVAS</sequence>
<dbReference type="SUPFAM" id="SSF57959">
    <property type="entry name" value="Leucine zipper domain"/>
    <property type="match status" value="1"/>
</dbReference>
<dbReference type="Proteomes" id="UP000018948">
    <property type="component" value="Unassembled WGS sequence"/>
</dbReference>
<protein>
    <recommendedName>
        <fullName evidence="4">BZIP domain-containing protein</fullName>
    </recommendedName>
</protein>
<accession>W2ZXH3</accession>
<evidence type="ECO:0000313" key="3">
    <source>
        <dbReference type="Proteomes" id="UP000018948"/>
    </source>
</evidence>